<dbReference type="Proteomes" id="UP001642360">
    <property type="component" value="Unassembled WGS sequence"/>
</dbReference>
<gene>
    <name evidence="1" type="ORF">ILEXP_LOCUS17501</name>
</gene>
<reference evidence="1 2" key="1">
    <citation type="submission" date="2024-02" db="EMBL/GenBank/DDBJ databases">
        <authorList>
            <person name="Vignale AGUSTIN F."/>
            <person name="Sosa J E."/>
            <person name="Modenutti C."/>
        </authorList>
    </citation>
    <scope>NUCLEOTIDE SEQUENCE [LARGE SCALE GENOMIC DNA]</scope>
</reference>
<evidence type="ECO:0000313" key="2">
    <source>
        <dbReference type="Proteomes" id="UP001642360"/>
    </source>
</evidence>
<proteinExistence type="predicted"/>
<comment type="caution">
    <text evidence="1">The sequence shown here is derived from an EMBL/GenBank/DDBJ whole genome shotgun (WGS) entry which is preliminary data.</text>
</comment>
<sequence>MRSVASIIGNILQCALDFKSCLIGGTWEAGHKGRLLSKLSLINIPQVLATKGTFDKNLKELYLCYLKSPRHVKLGLSHFWDYLNYNEYYSEIIGKEWGGCIFSV</sequence>
<accession>A0ABC8S525</accession>
<protein>
    <submittedName>
        <fullName evidence="1">Uncharacterized protein</fullName>
    </submittedName>
</protein>
<dbReference type="EMBL" id="CAUOFW020001877">
    <property type="protein sequence ID" value="CAK9149457.1"/>
    <property type="molecule type" value="Genomic_DNA"/>
</dbReference>
<dbReference type="AlphaFoldDB" id="A0ABC8S525"/>
<name>A0ABC8S525_9AQUA</name>
<evidence type="ECO:0000313" key="1">
    <source>
        <dbReference type="EMBL" id="CAK9149457.1"/>
    </source>
</evidence>
<keyword evidence="2" id="KW-1185">Reference proteome</keyword>
<organism evidence="1 2">
    <name type="scientific">Ilex paraguariensis</name>
    <name type="common">yerba mate</name>
    <dbReference type="NCBI Taxonomy" id="185542"/>
    <lineage>
        <taxon>Eukaryota</taxon>
        <taxon>Viridiplantae</taxon>
        <taxon>Streptophyta</taxon>
        <taxon>Embryophyta</taxon>
        <taxon>Tracheophyta</taxon>
        <taxon>Spermatophyta</taxon>
        <taxon>Magnoliopsida</taxon>
        <taxon>eudicotyledons</taxon>
        <taxon>Gunneridae</taxon>
        <taxon>Pentapetalae</taxon>
        <taxon>asterids</taxon>
        <taxon>campanulids</taxon>
        <taxon>Aquifoliales</taxon>
        <taxon>Aquifoliaceae</taxon>
        <taxon>Ilex</taxon>
    </lineage>
</organism>